<dbReference type="Proteomes" id="UP001237784">
    <property type="component" value="Unassembled WGS sequence"/>
</dbReference>
<dbReference type="Gene3D" id="1.20.1080.10">
    <property type="entry name" value="Glycerol uptake facilitator protein"/>
    <property type="match status" value="1"/>
</dbReference>
<keyword evidence="5 8" id="KW-0812">Transmembrane</keyword>
<dbReference type="InterPro" id="IPR000425">
    <property type="entry name" value="MIP"/>
</dbReference>
<dbReference type="SUPFAM" id="SSF81338">
    <property type="entry name" value="Aquaporin-like"/>
    <property type="match status" value="1"/>
</dbReference>
<evidence type="ECO:0000256" key="5">
    <source>
        <dbReference type="ARBA" id="ARBA00022692"/>
    </source>
</evidence>
<evidence type="ECO:0000256" key="3">
    <source>
        <dbReference type="ARBA" id="ARBA00022448"/>
    </source>
</evidence>
<protein>
    <submittedName>
        <fullName evidence="11">Aquaporin</fullName>
    </submittedName>
</protein>
<evidence type="ECO:0000313" key="11">
    <source>
        <dbReference type="EMBL" id="MDK7063116.1"/>
    </source>
</evidence>
<dbReference type="GO" id="GO:0005886">
    <property type="term" value="C:plasma membrane"/>
    <property type="evidence" value="ECO:0007669"/>
    <property type="project" value="UniProtKB-SubCell"/>
</dbReference>
<feature type="transmembrane region" description="Helical" evidence="10">
    <location>
        <begin position="22"/>
        <end position="43"/>
    </location>
</feature>
<evidence type="ECO:0000256" key="1">
    <source>
        <dbReference type="ARBA" id="ARBA00004651"/>
    </source>
</evidence>
<dbReference type="InterPro" id="IPR023271">
    <property type="entry name" value="Aquaporin-like"/>
</dbReference>
<dbReference type="AlphaFoldDB" id="A0AAW6XU07"/>
<evidence type="ECO:0000256" key="4">
    <source>
        <dbReference type="ARBA" id="ARBA00022475"/>
    </source>
</evidence>
<organism evidence="11 12">
    <name type="scientific">Gardnerella vaginalis</name>
    <dbReference type="NCBI Taxonomy" id="2702"/>
    <lineage>
        <taxon>Bacteria</taxon>
        <taxon>Bacillati</taxon>
        <taxon>Actinomycetota</taxon>
        <taxon>Actinomycetes</taxon>
        <taxon>Bifidobacteriales</taxon>
        <taxon>Bifidobacteriaceae</taxon>
        <taxon>Gardnerella</taxon>
    </lineage>
</organism>
<reference evidence="11" key="1">
    <citation type="submission" date="2023-05" db="EMBL/GenBank/DDBJ databases">
        <title>Cataloging the Phylogenetic Diversity of Human Bladder Bacteria.</title>
        <authorList>
            <person name="Du J."/>
        </authorList>
    </citation>
    <scope>NUCLEOTIDE SEQUENCE</scope>
    <source>
        <strain evidence="11">UMB6789</strain>
    </source>
</reference>
<evidence type="ECO:0000256" key="8">
    <source>
        <dbReference type="RuleBase" id="RU000477"/>
    </source>
</evidence>
<feature type="transmembrane region" description="Helical" evidence="10">
    <location>
        <begin position="190"/>
        <end position="210"/>
    </location>
</feature>
<feature type="transmembrane region" description="Helical" evidence="10">
    <location>
        <begin position="49"/>
        <end position="73"/>
    </location>
</feature>
<sequence length="328" mass="34308">MNYTSNADCSVSKQSSALRTPIIFRIGAEFIASAFAMFTIYMFSSIVTAMYGVNVLMIAVGTGIAYAAAIGIASKFSGGHVNPAITIASMLTGRTPYISGILYIIAQVLGAIAAAGVTVFVLPQTKMVPAHTWFAPVVNGFENASISANQLKSVNASFGVITALVVEIIAVLVIVATAMTYMNDNGSTKCGYSTHMGIAYAAGAFITYQITGAGLNPARSTGIAILAQSQKLSVSPLSQLWVFWIAPVFAAALVGFVMLICKLATSSSNNQNPVAADYSNQTSPVLQNTVPVVPEPPVNTESSVTTSTTLDSTGNDNVPFNPFNRDDK</sequence>
<dbReference type="InterPro" id="IPR022357">
    <property type="entry name" value="MIP_CS"/>
</dbReference>
<evidence type="ECO:0000256" key="2">
    <source>
        <dbReference type="ARBA" id="ARBA00006175"/>
    </source>
</evidence>
<keyword evidence="4" id="KW-1003">Cell membrane</keyword>
<name>A0AAW6XU07_GARVA</name>
<feature type="compositionally biased region" description="Low complexity" evidence="9">
    <location>
        <begin position="288"/>
        <end position="313"/>
    </location>
</feature>
<evidence type="ECO:0000313" key="12">
    <source>
        <dbReference type="Proteomes" id="UP001237784"/>
    </source>
</evidence>
<keyword evidence="6 10" id="KW-1133">Transmembrane helix</keyword>
<evidence type="ECO:0000256" key="10">
    <source>
        <dbReference type="SAM" id="Phobius"/>
    </source>
</evidence>
<evidence type="ECO:0000256" key="7">
    <source>
        <dbReference type="ARBA" id="ARBA00023136"/>
    </source>
</evidence>
<accession>A0AAW6XU07</accession>
<gene>
    <name evidence="11" type="ORF">QP372_01075</name>
</gene>
<comment type="caution">
    <text evidence="11">The sequence shown here is derived from an EMBL/GenBank/DDBJ whole genome shotgun (WGS) entry which is preliminary data.</text>
</comment>
<dbReference type="PRINTS" id="PR00783">
    <property type="entry name" value="MINTRINSICP"/>
</dbReference>
<dbReference type="PROSITE" id="PS00221">
    <property type="entry name" value="MIP"/>
    <property type="match status" value="1"/>
</dbReference>
<dbReference type="GO" id="GO:0015250">
    <property type="term" value="F:water channel activity"/>
    <property type="evidence" value="ECO:0007669"/>
    <property type="project" value="TreeGrafter"/>
</dbReference>
<feature type="region of interest" description="Disordered" evidence="9">
    <location>
        <begin position="287"/>
        <end position="328"/>
    </location>
</feature>
<comment type="subcellular location">
    <subcellularLocation>
        <location evidence="1">Cell membrane</location>
        <topology evidence="1">Multi-pass membrane protein</topology>
    </subcellularLocation>
</comment>
<evidence type="ECO:0000256" key="9">
    <source>
        <dbReference type="SAM" id="MobiDB-lite"/>
    </source>
</evidence>
<keyword evidence="7 10" id="KW-0472">Membrane</keyword>
<dbReference type="PANTHER" id="PTHR19139">
    <property type="entry name" value="AQUAPORIN TRANSPORTER"/>
    <property type="match status" value="1"/>
</dbReference>
<feature type="transmembrane region" description="Helical" evidence="10">
    <location>
        <begin position="156"/>
        <end position="178"/>
    </location>
</feature>
<dbReference type="RefSeq" id="WP_004138206.1">
    <property type="nucleotide sequence ID" value="NZ_JABUHI010000001.1"/>
</dbReference>
<dbReference type="PANTHER" id="PTHR19139:SF199">
    <property type="entry name" value="MIP17260P"/>
    <property type="match status" value="1"/>
</dbReference>
<dbReference type="EMBL" id="JASOME010000001">
    <property type="protein sequence ID" value="MDK7063116.1"/>
    <property type="molecule type" value="Genomic_DNA"/>
</dbReference>
<keyword evidence="3 8" id="KW-0813">Transport</keyword>
<evidence type="ECO:0000256" key="6">
    <source>
        <dbReference type="ARBA" id="ARBA00022989"/>
    </source>
</evidence>
<feature type="transmembrane region" description="Helical" evidence="10">
    <location>
        <begin position="100"/>
        <end position="122"/>
    </location>
</feature>
<proteinExistence type="inferred from homology"/>
<dbReference type="InterPro" id="IPR034294">
    <property type="entry name" value="Aquaporin_transptr"/>
</dbReference>
<feature type="transmembrane region" description="Helical" evidence="10">
    <location>
        <begin position="241"/>
        <end position="261"/>
    </location>
</feature>
<dbReference type="Pfam" id="PF00230">
    <property type="entry name" value="MIP"/>
    <property type="match status" value="1"/>
</dbReference>
<comment type="similarity">
    <text evidence="2 8">Belongs to the MIP/aquaporin (TC 1.A.8) family.</text>
</comment>